<evidence type="ECO:0000256" key="4">
    <source>
        <dbReference type="ARBA" id="ARBA00022692"/>
    </source>
</evidence>
<dbReference type="GO" id="GO:0006629">
    <property type="term" value="P:lipid metabolic process"/>
    <property type="evidence" value="ECO:0007669"/>
    <property type="project" value="UniProtKB-ARBA"/>
</dbReference>
<dbReference type="GO" id="GO:0004497">
    <property type="term" value="F:monooxygenase activity"/>
    <property type="evidence" value="ECO:0007669"/>
    <property type="project" value="UniProtKB-KW"/>
</dbReference>
<dbReference type="AlphaFoldDB" id="A0AAD8SHZ7"/>
<keyword evidence="5" id="KW-0479">Metal-binding</keyword>
<proteinExistence type="inferred from homology"/>
<evidence type="ECO:0000256" key="3">
    <source>
        <dbReference type="ARBA" id="ARBA00022617"/>
    </source>
</evidence>
<name>A0AAD8SHZ7_LOLMU</name>
<evidence type="ECO:0000256" key="2">
    <source>
        <dbReference type="ARBA" id="ARBA00010617"/>
    </source>
</evidence>
<organism evidence="12 13">
    <name type="scientific">Lolium multiflorum</name>
    <name type="common">Italian ryegrass</name>
    <name type="synonym">Lolium perenne subsp. multiflorum</name>
    <dbReference type="NCBI Taxonomy" id="4521"/>
    <lineage>
        <taxon>Eukaryota</taxon>
        <taxon>Viridiplantae</taxon>
        <taxon>Streptophyta</taxon>
        <taxon>Embryophyta</taxon>
        <taxon>Tracheophyta</taxon>
        <taxon>Spermatophyta</taxon>
        <taxon>Magnoliopsida</taxon>
        <taxon>Liliopsida</taxon>
        <taxon>Poales</taxon>
        <taxon>Poaceae</taxon>
        <taxon>BOP clade</taxon>
        <taxon>Pooideae</taxon>
        <taxon>Poodae</taxon>
        <taxon>Poeae</taxon>
        <taxon>Poeae Chloroplast Group 2 (Poeae type)</taxon>
        <taxon>Loliodinae</taxon>
        <taxon>Loliinae</taxon>
        <taxon>Lolium</taxon>
    </lineage>
</organism>
<feature type="compositionally biased region" description="Basic and acidic residues" evidence="11">
    <location>
        <begin position="15"/>
        <end position="24"/>
    </location>
</feature>
<evidence type="ECO:0000256" key="1">
    <source>
        <dbReference type="ARBA" id="ARBA00004370"/>
    </source>
</evidence>
<evidence type="ECO:0000256" key="11">
    <source>
        <dbReference type="SAM" id="MobiDB-lite"/>
    </source>
</evidence>
<gene>
    <name evidence="12" type="ORF">QYE76_069774</name>
</gene>
<sequence length="165" mass="18725">MDKAPANLESCFSPQEDKEDGRIQCPPKDHLRLTLFIPGYWFLPTKKDKLIKNEAIGDDLLGLLLESNTRESIGKADLGMSTEEIIQECKLFYFVGMETTSVLLTWTLILLSMHPEWQENARDEVLHHFGRTTPDFEHLSGLKSEDCNNDWHGGLDLGVPLLPLC</sequence>
<dbReference type="InterPro" id="IPR001128">
    <property type="entry name" value="Cyt_P450"/>
</dbReference>
<evidence type="ECO:0000313" key="13">
    <source>
        <dbReference type="Proteomes" id="UP001231189"/>
    </source>
</evidence>
<evidence type="ECO:0000256" key="6">
    <source>
        <dbReference type="ARBA" id="ARBA00022989"/>
    </source>
</evidence>
<keyword evidence="13" id="KW-1185">Reference proteome</keyword>
<evidence type="ECO:0000256" key="10">
    <source>
        <dbReference type="ARBA" id="ARBA00023136"/>
    </source>
</evidence>
<keyword evidence="6" id="KW-1133">Transmembrane helix</keyword>
<comment type="caution">
    <text evidence="12">The sequence shown here is derived from an EMBL/GenBank/DDBJ whole genome shotgun (WGS) entry which is preliminary data.</text>
</comment>
<keyword evidence="10" id="KW-0472">Membrane</keyword>
<keyword evidence="3" id="KW-0349">Heme</keyword>
<comment type="subcellular location">
    <subcellularLocation>
        <location evidence="1">Membrane</location>
    </subcellularLocation>
</comment>
<feature type="region of interest" description="Disordered" evidence="11">
    <location>
        <begin position="1"/>
        <end position="24"/>
    </location>
</feature>
<comment type="similarity">
    <text evidence="2">Belongs to the cytochrome P450 family.</text>
</comment>
<dbReference type="Gene3D" id="1.10.630.10">
    <property type="entry name" value="Cytochrome P450"/>
    <property type="match status" value="1"/>
</dbReference>
<dbReference type="PANTHER" id="PTHR24282">
    <property type="entry name" value="CYTOCHROME P450 FAMILY MEMBER"/>
    <property type="match status" value="1"/>
</dbReference>
<dbReference type="GO" id="GO:0005506">
    <property type="term" value="F:iron ion binding"/>
    <property type="evidence" value="ECO:0007669"/>
    <property type="project" value="InterPro"/>
</dbReference>
<keyword evidence="8" id="KW-0408">Iron</keyword>
<dbReference type="GO" id="GO:0020037">
    <property type="term" value="F:heme binding"/>
    <property type="evidence" value="ECO:0007669"/>
    <property type="project" value="InterPro"/>
</dbReference>
<dbReference type="Proteomes" id="UP001231189">
    <property type="component" value="Unassembled WGS sequence"/>
</dbReference>
<keyword evidence="9" id="KW-0503">Monooxygenase</keyword>
<accession>A0AAD8SHZ7</accession>
<evidence type="ECO:0000256" key="5">
    <source>
        <dbReference type="ARBA" id="ARBA00022723"/>
    </source>
</evidence>
<evidence type="ECO:0000256" key="7">
    <source>
        <dbReference type="ARBA" id="ARBA00023002"/>
    </source>
</evidence>
<evidence type="ECO:0000313" key="12">
    <source>
        <dbReference type="EMBL" id="KAK1651969.1"/>
    </source>
</evidence>
<dbReference type="Pfam" id="PF00067">
    <property type="entry name" value="p450"/>
    <property type="match status" value="1"/>
</dbReference>
<dbReference type="GO" id="GO:0016020">
    <property type="term" value="C:membrane"/>
    <property type="evidence" value="ECO:0007669"/>
    <property type="project" value="UniProtKB-SubCell"/>
</dbReference>
<dbReference type="SUPFAM" id="SSF48264">
    <property type="entry name" value="Cytochrome P450"/>
    <property type="match status" value="1"/>
</dbReference>
<keyword evidence="7" id="KW-0560">Oxidoreductase</keyword>
<dbReference type="EMBL" id="JAUUTY010000004">
    <property type="protein sequence ID" value="KAK1651969.1"/>
    <property type="molecule type" value="Genomic_DNA"/>
</dbReference>
<dbReference type="InterPro" id="IPR050665">
    <property type="entry name" value="Cytochrome_P450_Monooxygen"/>
</dbReference>
<keyword evidence="4" id="KW-0812">Transmembrane</keyword>
<dbReference type="GO" id="GO:0016705">
    <property type="term" value="F:oxidoreductase activity, acting on paired donors, with incorporation or reduction of molecular oxygen"/>
    <property type="evidence" value="ECO:0007669"/>
    <property type="project" value="InterPro"/>
</dbReference>
<evidence type="ECO:0000256" key="9">
    <source>
        <dbReference type="ARBA" id="ARBA00023033"/>
    </source>
</evidence>
<reference evidence="12" key="1">
    <citation type="submission" date="2023-07" db="EMBL/GenBank/DDBJ databases">
        <title>A chromosome-level genome assembly of Lolium multiflorum.</title>
        <authorList>
            <person name="Chen Y."/>
            <person name="Copetti D."/>
            <person name="Kolliker R."/>
            <person name="Studer B."/>
        </authorList>
    </citation>
    <scope>NUCLEOTIDE SEQUENCE</scope>
    <source>
        <strain evidence="12">02402/16</strain>
        <tissue evidence="12">Leaf</tissue>
    </source>
</reference>
<dbReference type="PANTHER" id="PTHR24282:SF255">
    <property type="entry name" value="CYTOCHROME P450 72A11-RELATED"/>
    <property type="match status" value="1"/>
</dbReference>
<dbReference type="InterPro" id="IPR036396">
    <property type="entry name" value="Cyt_P450_sf"/>
</dbReference>
<protein>
    <submittedName>
        <fullName evidence="12">Uncharacterized protein</fullName>
    </submittedName>
</protein>
<evidence type="ECO:0000256" key="8">
    <source>
        <dbReference type="ARBA" id="ARBA00023004"/>
    </source>
</evidence>